<name>A0ABU8NZD1_9CORY</name>
<reference evidence="2 3" key="1">
    <citation type="submission" date="2024-02" db="EMBL/GenBank/DDBJ databases">
        <title>Whole genome sequencing and characterization of Corynebacterium isolated from the ocular surface of dry eye disease sufferers.</title>
        <authorList>
            <person name="Naqvi M."/>
        </authorList>
    </citation>
    <scope>NUCLEOTIDE SEQUENCE [LARGE SCALE GENOMIC DNA]</scope>
    <source>
        <strain evidence="2 3">PCRF</strain>
    </source>
</reference>
<dbReference type="Proteomes" id="UP001359781">
    <property type="component" value="Unassembled WGS sequence"/>
</dbReference>
<evidence type="ECO:0000256" key="1">
    <source>
        <dbReference type="SAM" id="Phobius"/>
    </source>
</evidence>
<feature type="transmembrane region" description="Helical" evidence="1">
    <location>
        <begin position="46"/>
        <end position="70"/>
    </location>
</feature>
<keyword evidence="3" id="KW-1185">Reference proteome</keyword>
<dbReference type="RefSeq" id="WP_337889946.1">
    <property type="nucleotide sequence ID" value="NZ_JBAHVI010000004.1"/>
</dbReference>
<evidence type="ECO:0000313" key="2">
    <source>
        <dbReference type="EMBL" id="MEJ4099606.1"/>
    </source>
</evidence>
<sequence length="221" mass="22921">MFALIDKASDYIYPLFMAAVAACLGAGALVQAILPADPQAVAAPVRWASAAALCAVLLVLAERLVPLRGLSRERWVWRYRRQRRLPGVDRAMLVQVALSATAGAFLGAAAGHSLTSAAYAGAAVAVARIAVGVACGWDREVPGLLAAGRTRALMEGIAGLQDTELVSDLLAMNWLRGSARGSGLAPRRRGACGPRGARARGRWGCGACGVAATCCGRPLRC</sequence>
<keyword evidence="1" id="KW-0812">Transmembrane</keyword>
<feature type="transmembrane region" description="Helical" evidence="1">
    <location>
        <begin position="12"/>
        <end position="34"/>
    </location>
</feature>
<dbReference type="PROSITE" id="PS51257">
    <property type="entry name" value="PROKAR_LIPOPROTEIN"/>
    <property type="match status" value="1"/>
</dbReference>
<feature type="transmembrane region" description="Helical" evidence="1">
    <location>
        <begin position="117"/>
        <end position="137"/>
    </location>
</feature>
<dbReference type="EMBL" id="JBAHVJ010000004">
    <property type="protein sequence ID" value="MEJ4099606.1"/>
    <property type="molecule type" value="Genomic_DNA"/>
</dbReference>
<feature type="transmembrane region" description="Helical" evidence="1">
    <location>
        <begin position="91"/>
        <end position="111"/>
    </location>
</feature>
<comment type="caution">
    <text evidence="2">The sequence shown here is derived from an EMBL/GenBank/DDBJ whole genome shotgun (WGS) entry which is preliminary data.</text>
</comment>
<evidence type="ECO:0008006" key="4">
    <source>
        <dbReference type="Google" id="ProtNLM"/>
    </source>
</evidence>
<evidence type="ECO:0000313" key="3">
    <source>
        <dbReference type="Proteomes" id="UP001359781"/>
    </source>
</evidence>
<accession>A0ABU8NZD1</accession>
<keyword evidence="1" id="KW-1133">Transmembrane helix</keyword>
<gene>
    <name evidence="2" type="ORF">V5S96_04400</name>
</gene>
<organism evidence="2 3">
    <name type="scientific">Corynebacterium mastitidis</name>
    <dbReference type="NCBI Taxonomy" id="161890"/>
    <lineage>
        <taxon>Bacteria</taxon>
        <taxon>Bacillati</taxon>
        <taxon>Actinomycetota</taxon>
        <taxon>Actinomycetes</taxon>
        <taxon>Mycobacteriales</taxon>
        <taxon>Corynebacteriaceae</taxon>
        <taxon>Corynebacterium</taxon>
    </lineage>
</organism>
<proteinExistence type="predicted"/>
<protein>
    <recommendedName>
        <fullName evidence="4">ABC transporter</fullName>
    </recommendedName>
</protein>
<keyword evidence="1" id="KW-0472">Membrane</keyword>